<dbReference type="InterPro" id="IPR007060">
    <property type="entry name" value="FtsL/DivIC"/>
</dbReference>
<keyword evidence="4" id="KW-1185">Reference proteome</keyword>
<feature type="transmembrane region" description="Helical" evidence="2">
    <location>
        <begin position="94"/>
        <end position="116"/>
    </location>
</feature>
<dbReference type="AlphaFoldDB" id="A0A7W7C6K5"/>
<evidence type="ECO:0000256" key="1">
    <source>
        <dbReference type="SAM" id="MobiDB-lite"/>
    </source>
</evidence>
<feature type="region of interest" description="Disordered" evidence="1">
    <location>
        <begin position="1"/>
        <end position="86"/>
    </location>
</feature>
<dbReference type="EMBL" id="JACHMH010000001">
    <property type="protein sequence ID" value="MBB4674164.1"/>
    <property type="molecule type" value="Genomic_DNA"/>
</dbReference>
<keyword evidence="2" id="KW-0472">Membrane</keyword>
<dbReference type="Proteomes" id="UP000533598">
    <property type="component" value="Unassembled WGS sequence"/>
</dbReference>
<keyword evidence="3" id="KW-0132">Cell division</keyword>
<reference evidence="3 4" key="1">
    <citation type="submission" date="2020-08" db="EMBL/GenBank/DDBJ databases">
        <title>Sequencing the genomes of 1000 actinobacteria strains.</title>
        <authorList>
            <person name="Klenk H.-P."/>
        </authorList>
    </citation>
    <scope>NUCLEOTIDE SEQUENCE [LARGE SCALE GENOMIC DNA]</scope>
    <source>
        <strain evidence="3 4">DSM 44230</strain>
    </source>
</reference>
<name>A0A7W7C6K5_9PSEU</name>
<keyword evidence="3" id="KW-0131">Cell cycle</keyword>
<keyword evidence="2" id="KW-0812">Transmembrane</keyword>
<dbReference type="GO" id="GO:0051301">
    <property type="term" value="P:cell division"/>
    <property type="evidence" value="ECO:0007669"/>
    <property type="project" value="UniProtKB-KW"/>
</dbReference>
<dbReference type="RefSeq" id="WP_185000190.1">
    <property type="nucleotide sequence ID" value="NZ_BAAAUI010000011.1"/>
</dbReference>
<keyword evidence="2" id="KW-1133">Transmembrane helix</keyword>
<evidence type="ECO:0000256" key="2">
    <source>
        <dbReference type="SAM" id="Phobius"/>
    </source>
</evidence>
<gene>
    <name evidence="3" type="ORF">HNR67_000282</name>
</gene>
<evidence type="ECO:0000313" key="4">
    <source>
        <dbReference type="Proteomes" id="UP000533598"/>
    </source>
</evidence>
<feature type="compositionally biased region" description="Basic and acidic residues" evidence="1">
    <location>
        <begin position="49"/>
        <end position="67"/>
    </location>
</feature>
<feature type="compositionally biased region" description="Basic and acidic residues" evidence="1">
    <location>
        <begin position="186"/>
        <end position="200"/>
    </location>
</feature>
<proteinExistence type="predicted"/>
<feature type="region of interest" description="Disordered" evidence="1">
    <location>
        <begin position="167"/>
        <end position="208"/>
    </location>
</feature>
<sequence length="208" mass="23526">MAGREHDRERRRRRTENSSASSARRPERARRKWQRPDRTGAAAASSSTEEVRSARDRSARDRSETTRRGTPGTRSRRPTAGPGGAFKLSSTRRAALLAIIACALTLSIAVPLRNYWSQKSEMQAETEKVKQLNEVAKQLEERKTQLSDPTQIEAEARRRLRYVRPGETPYVVQLPQPSTPAAPAESEQRKNDKPWYDRLWDSITGSGS</sequence>
<evidence type="ECO:0000313" key="3">
    <source>
        <dbReference type="EMBL" id="MBB4674164.1"/>
    </source>
</evidence>
<comment type="caution">
    <text evidence="3">The sequence shown here is derived from an EMBL/GenBank/DDBJ whole genome shotgun (WGS) entry which is preliminary data.</text>
</comment>
<organism evidence="3 4">
    <name type="scientific">Crossiella cryophila</name>
    <dbReference type="NCBI Taxonomy" id="43355"/>
    <lineage>
        <taxon>Bacteria</taxon>
        <taxon>Bacillati</taxon>
        <taxon>Actinomycetota</taxon>
        <taxon>Actinomycetes</taxon>
        <taxon>Pseudonocardiales</taxon>
        <taxon>Pseudonocardiaceae</taxon>
        <taxon>Crossiella</taxon>
    </lineage>
</organism>
<dbReference type="Pfam" id="PF04977">
    <property type="entry name" value="DivIC"/>
    <property type="match status" value="1"/>
</dbReference>
<protein>
    <submittedName>
        <fullName evidence="3">Cell division protein FtsB</fullName>
    </submittedName>
</protein>
<accession>A0A7W7C6K5</accession>